<proteinExistence type="predicted"/>
<evidence type="ECO:0000313" key="3">
    <source>
        <dbReference type="Proteomes" id="UP000195918"/>
    </source>
</evidence>
<protein>
    <recommendedName>
        <fullName evidence="4">DUF2304 domain-containing protein</fullName>
    </recommendedName>
</protein>
<dbReference type="AlphaFoldDB" id="A0A1X6WKW8"/>
<organism evidence="2 3">
    <name type="scientific">Vagococcus fluvialis bH819</name>
    <dbReference type="NCBI Taxonomy" id="1255619"/>
    <lineage>
        <taxon>Bacteria</taxon>
        <taxon>Bacillati</taxon>
        <taxon>Bacillota</taxon>
        <taxon>Bacilli</taxon>
        <taxon>Lactobacillales</taxon>
        <taxon>Enterococcaceae</taxon>
        <taxon>Vagococcus</taxon>
    </lineage>
</organism>
<dbReference type="Pfam" id="PF10066">
    <property type="entry name" value="DUF2304"/>
    <property type="match status" value="1"/>
</dbReference>
<keyword evidence="1" id="KW-1133">Transmembrane helix</keyword>
<keyword evidence="1" id="KW-0472">Membrane</keyword>
<keyword evidence="3" id="KW-1185">Reference proteome</keyword>
<evidence type="ECO:0000256" key="1">
    <source>
        <dbReference type="SAM" id="Phobius"/>
    </source>
</evidence>
<feature type="transmembrane region" description="Helical" evidence="1">
    <location>
        <begin position="35"/>
        <end position="54"/>
    </location>
</feature>
<accession>A0A1X6WKW8</accession>
<dbReference type="EMBL" id="FWFD01000005">
    <property type="protein sequence ID" value="SLM84908.1"/>
    <property type="molecule type" value="Genomic_DNA"/>
</dbReference>
<gene>
    <name evidence="2" type="ORF">FM121_02355</name>
</gene>
<evidence type="ECO:0000313" key="2">
    <source>
        <dbReference type="EMBL" id="SLM84908.1"/>
    </source>
</evidence>
<dbReference type="Proteomes" id="UP000195918">
    <property type="component" value="Unassembled WGS sequence"/>
</dbReference>
<dbReference type="InterPro" id="IPR019277">
    <property type="entry name" value="DUF2304"/>
</dbReference>
<reference evidence="3" key="1">
    <citation type="submission" date="2017-02" db="EMBL/GenBank/DDBJ databases">
        <authorList>
            <person name="Dridi B."/>
        </authorList>
    </citation>
    <scope>NUCLEOTIDE SEQUENCE [LARGE SCALE GENOMIC DNA]</scope>
    <source>
        <strain evidence="3">bH819</strain>
    </source>
</reference>
<name>A0A1X6WKW8_9ENTE</name>
<sequence>MWLAIGLIMLLFSIFPSIPEYFSDVLGFETMSNFLLVMAVFFSLAQLIIFTKHITKQTNDIKSLIQEVSILKEKIERKEK</sequence>
<keyword evidence="1" id="KW-0812">Transmembrane</keyword>
<evidence type="ECO:0008006" key="4">
    <source>
        <dbReference type="Google" id="ProtNLM"/>
    </source>
</evidence>